<keyword evidence="2" id="KW-0963">Cytoplasm</keyword>
<proteinExistence type="predicted"/>
<evidence type="ECO:0000256" key="7">
    <source>
        <dbReference type="ARBA" id="ARBA00023172"/>
    </source>
</evidence>
<reference evidence="12" key="1">
    <citation type="submission" date="2020-10" db="EMBL/GenBank/DDBJ databases">
        <authorList>
            <person name="Gilroy R."/>
        </authorList>
    </citation>
    <scope>NUCLEOTIDE SEQUENCE</scope>
    <source>
        <strain evidence="12">17113</strain>
    </source>
</reference>
<evidence type="ECO:0000256" key="6">
    <source>
        <dbReference type="ARBA" id="ARBA00023125"/>
    </source>
</evidence>
<evidence type="ECO:0000256" key="8">
    <source>
        <dbReference type="ARBA" id="ARBA00023306"/>
    </source>
</evidence>
<feature type="domain" description="Tyr recombinase" evidence="10">
    <location>
        <begin position="104"/>
        <end position="292"/>
    </location>
</feature>
<dbReference type="GO" id="GO:0007059">
    <property type="term" value="P:chromosome segregation"/>
    <property type="evidence" value="ECO:0007669"/>
    <property type="project" value="UniProtKB-KW"/>
</dbReference>
<dbReference type="SUPFAM" id="SSF56349">
    <property type="entry name" value="DNA breaking-rejoining enzymes"/>
    <property type="match status" value="1"/>
</dbReference>
<evidence type="ECO:0000259" key="10">
    <source>
        <dbReference type="PROSITE" id="PS51898"/>
    </source>
</evidence>
<keyword evidence="4" id="KW-0159">Chromosome partition</keyword>
<gene>
    <name evidence="12" type="ORF">IAC61_01855</name>
</gene>
<organism evidence="12 13">
    <name type="scientific">Candidatus Alloenteromonas pullistercoris</name>
    <dbReference type="NCBI Taxonomy" id="2840785"/>
    <lineage>
        <taxon>Bacteria</taxon>
        <taxon>Bacillati</taxon>
        <taxon>Bacillota</taxon>
        <taxon>Bacillota incertae sedis</taxon>
        <taxon>Candidatus Alloenteromonas</taxon>
    </lineage>
</organism>
<dbReference type="GO" id="GO:0015074">
    <property type="term" value="P:DNA integration"/>
    <property type="evidence" value="ECO:0007669"/>
    <property type="project" value="UniProtKB-KW"/>
</dbReference>
<keyword evidence="8" id="KW-0131">Cell cycle</keyword>
<dbReference type="EMBL" id="JADINA010000013">
    <property type="protein sequence ID" value="MBO8426047.1"/>
    <property type="molecule type" value="Genomic_DNA"/>
</dbReference>
<evidence type="ECO:0000313" key="12">
    <source>
        <dbReference type="EMBL" id="MBO8426047.1"/>
    </source>
</evidence>
<dbReference type="NCBIfam" id="NF040815">
    <property type="entry name" value="recomb_XerA_Arch"/>
    <property type="match status" value="1"/>
</dbReference>
<dbReference type="Proteomes" id="UP000823634">
    <property type="component" value="Unassembled WGS sequence"/>
</dbReference>
<dbReference type="GO" id="GO:0005737">
    <property type="term" value="C:cytoplasm"/>
    <property type="evidence" value="ECO:0007669"/>
    <property type="project" value="UniProtKB-SubCell"/>
</dbReference>
<dbReference type="InterPro" id="IPR050090">
    <property type="entry name" value="Tyrosine_recombinase_XerCD"/>
</dbReference>
<dbReference type="GO" id="GO:0051301">
    <property type="term" value="P:cell division"/>
    <property type="evidence" value="ECO:0007669"/>
    <property type="project" value="UniProtKB-KW"/>
</dbReference>
<evidence type="ECO:0000256" key="2">
    <source>
        <dbReference type="ARBA" id="ARBA00022490"/>
    </source>
</evidence>
<evidence type="ECO:0000313" key="13">
    <source>
        <dbReference type="Proteomes" id="UP000823634"/>
    </source>
</evidence>
<protein>
    <submittedName>
        <fullName evidence="12">Tyrosine-type recombinase/integrase</fullName>
    </submittedName>
</protein>
<dbReference type="PANTHER" id="PTHR30349">
    <property type="entry name" value="PHAGE INTEGRASE-RELATED"/>
    <property type="match status" value="1"/>
</dbReference>
<evidence type="ECO:0000256" key="5">
    <source>
        <dbReference type="ARBA" id="ARBA00022908"/>
    </source>
</evidence>
<dbReference type="InterPro" id="IPR010998">
    <property type="entry name" value="Integrase_recombinase_N"/>
</dbReference>
<dbReference type="PANTHER" id="PTHR30349:SF77">
    <property type="entry name" value="TYROSINE RECOMBINASE XERC"/>
    <property type="match status" value="1"/>
</dbReference>
<comment type="subcellular location">
    <subcellularLocation>
        <location evidence="1">Cytoplasm</location>
    </subcellularLocation>
</comment>
<comment type="caution">
    <text evidence="12">The sequence shown here is derived from an EMBL/GenBank/DDBJ whole genome shotgun (WGS) entry which is preliminary data.</text>
</comment>
<evidence type="ECO:0000256" key="9">
    <source>
        <dbReference type="PROSITE-ProRule" id="PRU01248"/>
    </source>
</evidence>
<evidence type="ECO:0000256" key="1">
    <source>
        <dbReference type="ARBA" id="ARBA00004496"/>
    </source>
</evidence>
<keyword evidence="3" id="KW-0132">Cell division</keyword>
<dbReference type="InterPro" id="IPR044068">
    <property type="entry name" value="CB"/>
</dbReference>
<feature type="domain" description="Core-binding (CB)" evidence="11">
    <location>
        <begin position="1"/>
        <end position="83"/>
    </location>
</feature>
<sequence>MAEYRKEYSLYLAYQRGYSPSTISSYESDIGDFLSYLGEKSYNDVDSDFIASYLFSKMGDGSLGKRSIQRHLSALRGYFDFLLEKGEVAQNPFRLTQTPKGGTHYPERLFLEDAKRLLEENAKRDDDLALRDQAILELLFSSGLRASELVSLTPLQIDFANKTMLIHGKGNKDRYVPFSDECAKVLKDYLRNSRPFLLDKSHKARKSDRVFLSSKGDSLTVRGLEYILSSIQQRLGESLRLHPHLLRHTFATLLLEGGADIRYIQELLGHSSINTTQVYTHLTQKDLSEEYEAHFPKPKLKN</sequence>
<dbReference type="PROSITE" id="PS51898">
    <property type="entry name" value="TYR_RECOMBINASE"/>
    <property type="match status" value="1"/>
</dbReference>
<dbReference type="CDD" id="cd00798">
    <property type="entry name" value="INT_XerDC_C"/>
    <property type="match status" value="1"/>
</dbReference>
<dbReference type="AlphaFoldDB" id="A0A9D9DEF6"/>
<dbReference type="InterPro" id="IPR002104">
    <property type="entry name" value="Integrase_catalytic"/>
</dbReference>
<dbReference type="InterPro" id="IPR011010">
    <property type="entry name" value="DNA_brk_join_enz"/>
</dbReference>
<dbReference type="GO" id="GO:0003677">
    <property type="term" value="F:DNA binding"/>
    <property type="evidence" value="ECO:0007669"/>
    <property type="project" value="UniProtKB-UniRule"/>
</dbReference>
<keyword evidence="5" id="KW-0229">DNA integration</keyword>
<accession>A0A9D9DEF6</accession>
<dbReference type="Pfam" id="PF02899">
    <property type="entry name" value="Phage_int_SAM_1"/>
    <property type="match status" value="1"/>
</dbReference>
<dbReference type="Gene3D" id="1.10.443.10">
    <property type="entry name" value="Intergrase catalytic core"/>
    <property type="match status" value="1"/>
</dbReference>
<reference evidence="12" key="2">
    <citation type="journal article" date="2021" name="PeerJ">
        <title>Extensive microbial diversity within the chicken gut microbiome revealed by metagenomics and culture.</title>
        <authorList>
            <person name="Gilroy R."/>
            <person name="Ravi A."/>
            <person name="Getino M."/>
            <person name="Pursley I."/>
            <person name="Horton D.L."/>
            <person name="Alikhan N.F."/>
            <person name="Baker D."/>
            <person name="Gharbi K."/>
            <person name="Hall N."/>
            <person name="Watson M."/>
            <person name="Adriaenssens E.M."/>
            <person name="Foster-Nyarko E."/>
            <person name="Jarju S."/>
            <person name="Secka A."/>
            <person name="Antonio M."/>
            <person name="Oren A."/>
            <person name="Chaudhuri R.R."/>
            <person name="La Ragione R."/>
            <person name="Hildebrand F."/>
            <person name="Pallen M.J."/>
        </authorList>
    </citation>
    <scope>NUCLEOTIDE SEQUENCE</scope>
    <source>
        <strain evidence="12">17113</strain>
    </source>
</reference>
<dbReference type="InterPro" id="IPR013762">
    <property type="entry name" value="Integrase-like_cat_sf"/>
</dbReference>
<name>A0A9D9DEF6_9FIRM</name>
<evidence type="ECO:0000256" key="3">
    <source>
        <dbReference type="ARBA" id="ARBA00022618"/>
    </source>
</evidence>
<evidence type="ECO:0000259" key="11">
    <source>
        <dbReference type="PROSITE" id="PS51900"/>
    </source>
</evidence>
<dbReference type="Pfam" id="PF00589">
    <property type="entry name" value="Phage_integrase"/>
    <property type="match status" value="1"/>
</dbReference>
<dbReference type="InterPro" id="IPR004107">
    <property type="entry name" value="Integrase_SAM-like_N"/>
</dbReference>
<keyword evidence="7" id="KW-0233">DNA recombination</keyword>
<dbReference type="PROSITE" id="PS51900">
    <property type="entry name" value="CB"/>
    <property type="match status" value="1"/>
</dbReference>
<dbReference type="GO" id="GO:0006310">
    <property type="term" value="P:DNA recombination"/>
    <property type="evidence" value="ECO:0007669"/>
    <property type="project" value="UniProtKB-KW"/>
</dbReference>
<keyword evidence="6 9" id="KW-0238">DNA-binding</keyword>
<evidence type="ECO:0000256" key="4">
    <source>
        <dbReference type="ARBA" id="ARBA00022829"/>
    </source>
</evidence>
<dbReference type="Gene3D" id="1.10.150.130">
    <property type="match status" value="1"/>
</dbReference>